<accession>A0A9C7GWF5</accession>
<evidence type="ECO:0000259" key="1">
    <source>
        <dbReference type="PROSITE" id="PS50851"/>
    </source>
</evidence>
<dbReference type="SUPFAM" id="SSF50341">
    <property type="entry name" value="CheW-like"/>
    <property type="match status" value="3"/>
</dbReference>
<organism evidence="2">
    <name type="scientific">Marinitoga okinawensis</name>
    <dbReference type="NCBI Taxonomy" id="389480"/>
    <lineage>
        <taxon>Bacteria</taxon>
        <taxon>Thermotogati</taxon>
        <taxon>Thermotogota</taxon>
        <taxon>Thermotogae</taxon>
        <taxon>Petrotogales</taxon>
        <taxon>Petrotogaceae</taxon>
        <taxon>Marinitoga</taxon>
    </lineage>
</organism>
<dbReference type="AlphaFoldDB" id="A0A9C7GWF5"/>
<dbReference type="GO" id="GO:0006935">
    <property type="term" value="P:chemotaxis"/>
    <property type="evidence" value="ECO:0007669"/>
    <property type="project" value="InterPro"/>
</dbReference>
<protein>
    <submittedName>
        <fullName evidence="2">Chemotaxis signal transduction protein CheW</fullName>
    </submittedName>
</protein>
<dbReference type="GO" id="GO:0005829">
    <property type="term" value="C:cytosol"/>
    <property type="evidence" value="ECO:0007669"/>
    <property type="project" value="TreeGrafter"/>
</dbReference>
<dbReference type="GO" id="GO:0007165">
    <property type="term" value="P:signal transduction"/>
    <property type="evidence" value="ECO:0007669"/>
    <property type="project" value="InterPro"/>
</dbReference>
<dbReference type="InterPro" id="IPR002545">
    <property type="entry name" value="CheW-lke_dom"/>
</dbReference>
<feature type="domain" description="CheW-like" evidence="1">
    <location>
        <begin position="154"/>
        <end position="288"/>
    </location>
</feature>
<dbReference type="PANTHER" id="PTHR22617">
    <property type="entry name" value="CHEMOTAXIS SENSOR HISTIDINE KINASE-RELATED"/>
    <property type="match status" value="1"/>
</dbReference>
<dbReference type="Pfam" id="PF01584">
    <property type="entry name" value="CheW"/>
    <property type="match status" value="3"/>
</dbReference>
<dbReference type="InterPro" id="IPR039315">
    <property type="entry name" value="CheW"/>
</dbReference>
<reference evidence="2" key="1">
    <citation type="submission" date="2023-02" db="EMBL/GenBank/DDBJ databases">
        <authorList>
            <person name="Lossouarn J."/>
            <person name="Nesbo L C."/>
            <person name="Geslin C."/>
        </authorList>
    </citation>
    <scope>NUCLEOTIDE SEQUENCE</scope>
    <source>
        <strain evidence="2">Type strain: Marinitoga okinawensis TFS10-5</strain>
        <plasmid evidence="2">pMO1</plasmid>
    </source>
</reference>
<sequence length="435" mass="50201">MMLQYITIVLNKDKYAIQMENVQEIIKYENIVKIPGTDNYIIGIINLRDKTIPIMNIKSKMNIGNNIAPDSKIVILTHNGILMGIIVDDTAEMLHIDDESNIENIKESEYFSSVIKKRDLLYKVINIDKLFEGSKKIYVNNNTTEPEELINENLVQILKFKLGNEIMAIPVENVKEIVKNPEIYSIPDMPDFVKGVTSLRGEIIQIIDLNKLFQKDNLNLRELIIIEIYGIKFGLHVEEVRNIVNVSIDEINKLPITNKNSKVMGVINLDSEIVSLLDLEKVFGELGIEISKNIEDKTGETRSLHEDSKLFLRFKLLEEYYAIEIEKIREITTLEKDNVEDVVNIRGEIIPLIDLKEKFYYNKNNSKNVVIVKGKEKDFGMIVDKVEEIMNVLNHEIESVPEEILENASNTKYLKNIINRKDDLIFVIDVDKFFV</sequence>
<dbReference type="Gene3D" id="2.30.30.40">
    <property type="entry name" value="SH3 Domains"/>
    <property type="match status" value="3"/>
</dbReference>
<dbReference type="Gene3D" id="2.40.50.180">
    <property type="entry name" value="CheA-289, Domain 4"/>
    <property type="match status" value="3"/>
</dbReference>
<proteinExistence type="predicted"/>
<dbReference type="EMBL" id="OX370180">
    <property type="protein sequence ID" value="CAI4093969.1"/>
    <property type="molecule type" value="Genomic_DNA"/>
</dbReference>
<name>A0A9C7GWF5_9BACT</name>
<dbReference type="Proteomes" id="UP001161562">
    <property type="component" value="Plasmid pMO1"/>
</dbReference>
<gene>
    <name evidence="2" type="ORF">PMO1_17</name>
</gene>
<dbReference type="SMART" id="SM00260">
    <property type="entry name" value="CheW"/>
    <property type="match status" value="3"/>
</dbReference>
<feature type="domain" description="CheW-like" evidence="1">
    <location>
        <begin position="2"/>
        <end position="136"/>
    </location>
</feature>
<dbReference type="PANTHER" id="PTHR22617:SF23">
    <property type="entry name" value="CHEMOTAXIS PROTEIN CHEW"/>
    <property type="match status" value="1"/>
</dbReference>
<dbReference type="PROSITE" id="PS50851">
    <property type="entry name" value="CHEW"/>
    <property type="match status" value="3"/>
</dbReference>
<geneLocation type="plasmid" evidence="2">
    <name>pMO1</name>
</geneLocation>
<feature type="domain" description="CheW-like" evidence="1">
    <location>
        <begin position="298"/>
        <end position="435"/>
    </location>
</feature>
<dbReference type="InterPro" id="IPR036061">
    <property type="entry name" value="CheW-like_dom_sf"/>
</dbReference>
<keyword evidence="2" id="KW-0614">Plasmid</keyword>
<evidence type="ECO:0000313" key="2">
    <source>
        <dbReference type="EMBL" id="CAI4093969.1"/>
    </source>
</evidence>